<reference evidence="1" key="3">
    <citation type="journal article" date="2017" name="Nature">
        <title>Genome sequence of the progenitor of the wheat D genome Aegilops tauschii.</title>
        <authorList>
            <person name="Luo M.C."/>
            <person name="Gu Y.Q."/>
            <person name="Puiu D."/>
            <person name="Wang H."/>
            <person name="Twardziok S.O."/>
            <person name="Deal K.R."/>
            <person name="Huo N."/>
            <person name="Zhu T."/>
            <person name="Wang L."/>
            <person name="Wang Y."/>
            <person name="McGuire P.E."/>
            <person name="Liu S."/>
            <person name="Long H."/>
            <person name="Ramasamy R.K."/>
            <person name="Rodriguez J.C."/>
            <person name="Van S.L."/>
            <person name="Yuan L."/>
            <person name="Wang Z."/>
            <person name="Xia Z."/>
            <person name="Xiao L."/>
            <person name="Anderson O.D."/>
            <person name="Ouyang S."/>
            <person name="Liang Y."/>
            <person name="Zimin A.V."/>
            <person name="Pertea G."/>
            <person name="Qi P."/>
            <person name="Bennetzen J.L."/>
            <person name="Dai X."/>
            <person name="Dawson M.W."/>
            <person name="Muller H.G."/>
            <person name="Kugler K."/>
            <person name="Rivarola-Duarte L."/>
            <person name="Spannagl M."/>
            <person name="Mayer K.F.X."/>
            <person name="Lu F.H."/>
            <person name="Bevan M.W."/>
            <person name="Leroy P."/>
            <person name="Li P."/>
            <person name="You F.M."/>
            <person name="Sun Q."/>
            <person name="Liu Z."/>
            <person name="Lyons E."/>
            <person name="Wicker T."/>
            <person name="Salzberg S.L."/>
            <person name="Devos K.M."/>
            <person name="Dvorak J."/>
        </authorList>
    </citation>
    <scope>NUCLEOTIDE SEQUENCE [LARGE SCALE GENOMIC DNA]</scope>
    <source>
        <strain evidence="1">cv. AL8/78</strain>
    </source>
</reference>
<reference evidence="2" key="1">
    <citation type="journal article" date="2014" name="Science">
        <title>Ancient hybridizations among the ancestral genomes of bread wheat.</title>
        <authorList>
            <consortium name="International Wheat Genome Sequencing Consortium,"/>
            <person name="Marcussen T."/>
            <person name="Sandve S.R."/>
            <person name="Heier L."/>
            <person name="Spannagl M."/>
            <person name="Pfeifer M."/>
            <person name="Jakobsen K.S."/>
            <person name="Wulff B.B."/>
            <person name="Steuernagel B."/>
            <person name="Mayer K.F."/>
            <person name="Olsen O.A."/>
        </authorList>
    </citation>
    <scope>NUCLEOTIDE SEQUENCE [LARGE SCALE GENOMIC DNA]</scope>
    <source>
        <strain evidence="2">cv. AL8/78</strain>
    </source>
</reference>
<dbReference type="Proteomes" id="UP000015105">
    <property type="component" value="Chromosome 2D"/>
</dbReference>
<reference evidence="1" key="5">
    <citation type="journal article" date="2021" name="G3 (Bethesda)">
        <title>Aegilops tauschii genome assembly Aet v5.0 features greater sequence contiguity and improved annotation.</title>
        <authorList>
            <person name="Wang L."/>
            <person name="Zhu T."/>
            <person name="Rodriguez J.C."/>
            <person name="Deal K.R."/>
            <person name="Dubcovsky J."/>
            <person name="McGuire P.E."/>
            <person name="Lux T."/>
            <person name="Spannagl M."/>
            <person name="Mayer K.F.X."/>
            <person name="Baldrich P."/>
            <person name="Meyers B.C."/>
            <person name="Huo N."/>
            <person name="Gu Y.Q."/>
            <person name="Zhou H."/>
            <person name="Devos K.M."/>
            <person name="Bennetzen J.L."/>
            <person name="Unver T."/>
            <person name="Budak H."/>
            <person name="Gulick P.J."/>
            <person name="Galiba G."/>
            <person name="Kalapos B."/>
            <person name="Nelson D.R."/>
            <person name="Li P."/>
            <person name="You F.M."/>
            <person name="Luo M.C."/>
            <person name="Dvorak J."/>
        </authorList>
    </citation>
    <scope>NUCLEOTIDE SEQUENCE [LARGE SCALE GENOMIC DNA]</scope>
    <source>
        <strain evidence="1">cv. AL8/78</strain>
    </source>
</reference>
<accession>A0A453D660</accession>
<organism evidence="1 2">
    <name type="scientific">Aegilops tauschii subsp. strangulata</name>
    <name type="common">Goatgrass</name>
    <dbReference type="NCBI Taxonomy" id="200361"/>
    <lineage>
        <taxon>Eukaryota</taxon>
        <taxon>Viridiplantae</taxon>
        <taxon>Streptophyta</taxon>
        <taxon>Embryophyta</taxon>
        <taxon>Tracheophyta</taxon>
        <taxon>Spermatophyta</taxon>
        <taxon>Magnoliopsida</taxon>
        <taxon>Liliopsida</taxon>
        <taxon>Poales</taxon>
        <taxon>Poaceae</taxon>
        <taxon>BOP clade</taxon>
        <taxon>Pooideae</taxon>
        <taxon>Triticodae</taxon>
        <taxon>Triticeae</taxon>
        <taxon>Triticinae</taxon>
        <taxon>Aegilops</taxon>
    </lineage>
</organism>
<evidence type="ECO:0000313" key="2">
    <source>
        <dbReference type="Proteomes" id="UP000015105"/>
    </source>
</evidence>
<reference evidence="2" key="2">
    <citation type="journal article" date="2017" name="Nat. Plants">
        <title>The Aegilops tauschii genome reveals multiple impacts of transposons.</title>
        <authorList>
            <person name="Zhao G."/>
            <person name="Zou C."/>
            <person name="Li K."/>
            <person name="Wang K."/>
            <person name="Li T."/>
            <person name="Gao L."/>
            <person name="Zhang X."/>
            <person name="Wang H."/>
            <person name="Yang Z."/>
            <person name="Liu X."/>
            <person name="Jiang W."/>
            <person name="Mao L."/>
            <person name="Kong X."/>
            <person name="Jiao Y."/>
            <person name="Jia J."/>
        </authorList>
    </citation>
    <scope>NUCLEOTIDE SEQUENCE [LARGE SCALE GENOMIC DNA]</scope>
    <source>
        <strain evidence="2">cv. AL8/78</strain>
    </source>
</reference>
<sequence length="112" mass="12615">MEQSIGRNSPASFCSLSATLQSNRISGSVATPWQKQIAKKEQSFDLAIFSRDVHQHMKRQAYTEGIISLQGKSETGTEQSARRSRVHLHFKARNCIQDLLGRIPFFSLLLPL</sequence>
<keyword evidence="2" id="KW-1185">Reference proteome</keyword>
<dbReference type="AlphaFoldDB" id="A0A453D660"/>
<dbReference type="EnsemblPlants" id="AET2Gv21101500.3">
    <property type="protein sequence ID" value="AET2Gv21101500.3"/>
    <property type="gene ID" value="AET2Gv21101500"/>
</dbReference>
<reference evidence="1" key="4">
    <citation type="submission" date="2019-03" db="UniProtKB">
        <authorList>
            <consortium name="EnsemblPlants"/>
        </authorList>
    </citation>
    <scope>IDENTIFICATION</scope>
</reference>
<dbReference type="EnsemblPlants" id="AET2Gv21101500.2">
    <property type="protein sequence ID" value="AET2Gv21101500.2"/>
    <property type="gene ID" value="AET2Gv21101500"/>
</dbReference>
<dbReference type="Gramene" id="AET2Gv21101500.3">
    <property type="protein sequence ID" value="AET2Gv21101500.3"/>
    <property type="gene ID" value="AET2Gv21101500"/>
</dbReference>
<name>A0A453D660_AEGTS</name>
<protein>
    <submittedName>
        <fullName evidence="1">Uncharacterized protein</fullName>
    </submittedName>
</protein>
<evidence type="ECO:0000313" key="1">
    <source>
        <dbReference type="EnsemblPlants" id="AET2Gv21101500.3"/>
    </source>
</evidence>
<dbReference type="Gramene" id="AET2Gv21101500.2">
    <property type="protein sequence ID" value="AET2Gv21101500.2"/>
    <property type="gene ID" value="AET2Gv21101500"/>
</dbReference>
<proteinExistence type="predicted"/>